<evidence type="ECO:0000256" key="1">
    <source>
        <dbReference type="SAM" id="Phobius"/>
    </source>
</evidence>
<gene>
    <name evidence="2" type="ORF">SAMN05444320_11065</name>
</gene>
<feature type="transmembrane region" description="Helical" evidence="1">
    <location>
        <begin position="6"/>
        <end position="29"/>
    </location>
</feature>
<dbReference type="RefSeq" id="WP_073488317.1">
    <property type="nucleotide sequence ID" value="NZ_FQVN01000010.1"/>
</dbReference>
<evidence type="ECO:0000313" key="3">
    <source>
        <dbReference type="Proteomes" id="UP000184501"/>
    </source>
</evidence>
<reference evidence="2 3" key="1">
    <citation type="submission" date="2016-11" db="EMBL/GenBank/DDBJ databases">
        <authorList>
            <person name="Jaros S."/>
            <person name="Januszkiewicz K."/>
            <person name="Wedrychowicz H."/>
        </authorList>
    </citation>
    <scope>NUCLEOTIDE SEQUENCE [LARGE SCALE GENOMIC DNA]</scope>
    <source>
        <strain evidence="2 3">DSM 44523</strain>
    </source>
</reference>
<keyword evidence="1" id="KW-1133">Transmembrane helix</keyword>
<keyword evidence="3" id="KW-1185">Reference proteome</keyword>
<organism evidence="2 3">
    <name type="scientific">Streptoalloteichus hindustanus</name>
    <dbReference type="NCBI Taxonomy" id="2017"/>
    <lineage>
        <taxon>Bacteria</taxon>
        <taxon>Bacillati</taxon>
        <taxon>Actinomycetota</taxon>
        <taxon>Actinomycetes</taxon>
        <taxon>Pseudonocardiales</taxon>
        <taxon>Pseudonocardiaceae</taxon>
        <taxon>Streptoalloteichus</taxon>
    </lineage>
</organism>
<sequence length="107" mass="11002">MLVWTGWGVLVFVLLALGGGGGTGIGVALGGATDHANLGTAVGLAVAGVAIWFLGQRLNRPVQGFHPQTGQPVMFRNQHRFFFVPMQYFGPLAGVGAVVAAVIALTS</sequence>
<evidence type="ECO:0000313" key="2">
    <source>
        <dbReference type="EMBL" id="SHG56630.1"/>
    </source>
</evidence>
<proteinExistence type="predicted"/>
<dbReference type="AlphaFoldDB" id="A0A1M5KVD5"/>
<accession>A0A1M5KVD5</accession>
<feature type="transmembrane region" description="Helical" evidence="1">
    <location>
        <begin position="88"/>
        <end position="106"/>
    </location>
</feature>
<keyword evidence="1" id="KW-0472">Membrane</keyword>
<protein>
    <submittedName>
        <fullName evidence="2">Uncharacterized protein</fullName>
    </submittedName>
</protein>
<feature type="transmembrane region" description="Helical" evidence="1">
    <location>
        <begin position="36"/>
        <end position="55"/>
    </location>
</feature>
<dbReference type="Proteomes" id="UP000184501">
    <property type="component" value="Unassembled WGS sequence"/>
</dbReference>
<dbReference type="OrthoDB" id="769710at2"/>
<keyword evidence="1" id="KW-0812">Transmembrane</keyword>
<name>A0A1M5KVD5_STRHI</name>
<dbReference type="EMBL" id="FQVN01000010">
    <property type="protein sequence ID" value="SHG56630.1"/>
    <property type="molecule type" value="Genomic_DNA"/>
</dbReference>